<dbReference type="OrthoDB" id="9793465at2"/>
<evidence type="ECO:0000313" key="2">
    <source>
        <dbReference type="EMBL" id="CCB89707.1"/>
    </source>
</evidence>
<evidence type="ECO:0008006" key="4">
    <source>
        <dbReference type="Google" id="ProtNLM"/>
    </source>
</evidence>
<keyword evidence="3" id="KW-1185">Reference proteome</keyword>
<proteinExistence type="inferred from homology"/>
<evidence type="ECO:0000256" key="1">
    <source>
        <dbReference type="ARBA" id="ARBA00005721"/>
    </source>
</evidence>
<gene>
    <name evidence="2" type="ordered locus">SNE_A18300</name>
</gene>
<dbReference type="InterPro" id="IPR005531">
    <property type="entry name" value="Asp23"/>
</dbReference>
<dbReference type="Proteomes" id="UP000000496">
    <property type="component" value="Chromosome gsn.131"/>
</dbReference>
<dbReference type="EMBL" id="FR872582">
    <property type="protein sequence ID" value="CCB89707.1"/>
    <property type="molecule type" value="Genomic_DNA"/>
</dbReference>
<organism evidence="2 3">
    <name type="scientific">Simkania negevensis (strain ATCC VR-1471 / DSM 27360 / Z)</name>
    <dbReference type="NCBI Taxonomy" id="331113"/>
    <lineage>
        <taxon>Bacteria</taxon>
        <taxon>Pseudomonadati</taxon>
        <taxon>Chlamydiota</taxon>
        <taxon>Chlamydiia</taxon>
        <taxon>Parachlamydiales</taxon>
        <taxon>Simkaniaceae</taxon>
        <taxon>Simkania</taxon>
    </lineage>
</organism>
<accession>F8L369</accession>
<name>F8L369_SIMNZ</name>
<reference evidence="2 3" key="2">
    <citation type="journal article" date="2011" name="Mol. Biol. Evol.">
        <title>Unity in variety--the pan-genome of the Chlamydiae.</title>
        <authorList>
            <person name="Collingro A."/>
            <person name="Tischler P."/>
            <person name="Weinmaier T."/>
            <person name="Penz T."/>
            <person name="Heinz E."/>
            <person name="Brunham R.C."/>
            <person name="Read T.D."/>
            <person name="Bavoil P.M."/>
            <person name="Sachse K."/>
            <person name="Kahane S."/>
            <person name="Friedman M.G."/>
            <person name="Rattei T."/>
            <person name="Myers G.S."/>
            <person name="Horn M."/>
        </authorList>
    </citation>
    <scope>NUCLEOTIDE SEQUENCE [LARGE SCALE GENOMIC DNA]</scope>
    <source>
        <strain evidence="3">ATCC VR-1471 / Z</strain>
    </source>
</reference>
<reference key="1">
    <citation type="journal article" date="2011" name="Mol. Biol. Evol.">
        <title>Unity in variety -- the pan-genome of the Chlamydiae.</title>
        <authorList>
            <person name="Collingro A."/>
            <person name="Tischler P."/>
            <person name="Weinmaier T."/>
            <person name="Penz T."/>
            <person name="Heinz E."/>
            <person name="Brunham R.C."/>
            <person name="Read T.D."/>
            <person name="Bavoil P.M."/>
            <person name="Sachse K."/>
            <person name="Kahane S."/>
            <person name="Friedman M.G."/>
            <person name="Rattei T."/>
            <person name="Myers G.S.A."/>
            <person name="Horn M."/>
        </authorList>
    </citation>
    <scope>NUCLEOTIDE SEQUENCE</scope>
    <source>
        <strain>Z</strain>
    </source>
</reference>
<dbReference type="HOGENOM" id="CLU_139632_0_0_0"/>
<dbReference type="RefSeq" id="WP_013944173.1">
    <property type="nucleotide sequence ID" value="NC_015713.1"/>
</dbReference>
<dbReference type="KEGG" id="sng:SNE_A18300"/>
<dbReference type="eggNOG" id="COG1302">
    <property type="taxonomic scope" value="Bacteria"/>
</dbReference>
<dbReference type="PANTHER" id="PTHR34297:SF1">
    <property type="entry name" value="ASP23_GLS24 FAMILY ENVELOPE STRESS RESPONSE PROTEIN"/>
    <property type="match status" value="1"/>
</dbReference>
<sequence>MTDQFTDLDIKEIQFADTIFVRDIETRVFQAIVVKCLAEIEGVALLEGNLLDNLLGREGNERIKGIHVEQDQKNHSVSIKVEVNVAHGISIPVKAEEIQTKIAAEVCRLTGLHVACVHVIFKALISEQTVQPIKVEEKQPEKEEFSVEEFS</sequence>
<evidence type="ECO:0000313" key="3">
    <source>
        <dbReference type="Proteomes" id="UP000000496"/>
    </source>
</evidence>
<protein>
    <recommendedName>
        <fullName evidence="4">Alkaline shock protein 23</fullName>
    </recommendedName>
</protein>
<comment type="similarity">
    <text evidence="1">Belongs to the asp23 family.</text>
</comment>
<dbReference type="AlphaFoldDB" id="F8L369"/>
<dbReference type="Pfam" id="PF03780">
    <property type="entry name" value="Asp23"/>
    <property type="match status" value="1"/>
</dbReference>
<dbReference type="STRING" id="331113.SNE_A18300"/>
<dbReference type="PANTHER" id="PTHR34297">
    <property type="entry name" value="HYPOTHETICAL CYTOSOLIC PROTEIN-RELATED"/>
    <property type="match status" value="1"/>
</dbReference>